<feature type="domain" description="Thioredoxin" evidence="2">
    <location>
        <begin position="20"/>
        <end position="154"/>
    </location>
</feature>
<dbReference type="PROSITE" id="PS51352">
    <property type="entry name" value="THIOREDOXIN_2"/>
    <property type="match status" value="1"/>
</dbReference>
<keyword evidence="4" id="KW-1185">Reference proteome</keyword>
<dbReference type="InterPro" id="IPR036249">
    <property type="entry name" value="Thioredoxin-like_sf"/>
</dbReference>
<protein>
    <submittedName>
        <fullName evidence="3">Protein-disulfide isomerase</fullName>
    </submittedName>
</protein>
<dbReference type="Gene3D" id="3.40.30.10">
    <property type="entry name" value="Glutaredoxin"/>
    <property type="match status" value="1"/>
</dbReference>
<dbReference type="RefSeq" id="WP_184224202.1">
    <property type="nucleotide sequence ID" value="NZ_JACHIP010000038.1"/>
</dbReference>
<sequence length="154" mass="16980">MQQNQALNARIESTQSLQGPQVGSSLRNLSGFDLNGKPLLVTFSSASDKTLLLVFSPHCQYCKQNWPRWQKVLDSGKAMHVLYADLSGDADMAYLDAYDHSKSRQLIRLDQETKRAYSLSTTPTTLIIGKGGHIDGVWIGTLSEPQAEAIVSKL</sequence>
<dbReference type="EMBL" id="JACHIP010000038">
    <property type="protein sequence ID" value="MBB5061352.1"/>
    <property type="molecule type" value="Genomic_DNA"/>
</dbReference>
<evidence type="ECO:0000259" key="2">
    <source>
        <dbReference type="PROSITE" id="PS51352"/>
    </source>
</evidence>
<gene>
    <name evidence="3" type="ORF">HDF16_006088</name>
</gene>
<dbReference type="AlphaFoldDB" id="A0A7W8E758"/>
<evidence type="ECO:0000313" key="3">
    <source>
        <dbReference type="EMBL" id="MBB5061352.1"/>
    </source>
</evidence>
<keyword evidence="3" id="KW-0413">Isomerase</keyword>
<evidence type="ECO:0000313" key="4">
    <source>
        <dbReference type="Proteomes" id="UP000540989"/>
    </source>
</evidence>
<dbReference type="InterPro" id="IPR013766">
    <property type="entry name" value="Thioredoxin_domain"/>
</dbReference>
<dbReference type="SUPFAM" id="SSF52833">
    <property type="entry name" value="Thioredoxin-like"/>
    <property type="match status" value="1"/>
</dbReference>
<feature type="region of interest" description="Disordered" evidence="1">
    <location>
        <begin position="1"/>
        <end position="22"/>
    </location>
</feature>
<accession>A0A7W8E758</accession>
<evidence type="ECO:0000256" key="1">
    <source>
        <dbReference type="SAM" id="MobiDB-lite"/>
    </source>
</evidence>
<proteinExistence type="predicted"/>
<organism evidence="3 4">
    <name type="scientific">Granulicella aggregans</name>
    <dbReference type="NCBI Taxonomy" id="474949"/>
    <lineage>
        <taxon>Bacteria</taxon>
        <taxon>Pseudomonadati</taxon>
        <taxon>Acidobacteriota</taxon>
        <taxon>Terriglobia</taxon>
        <taxon>Terriglobales</taxon>
        <taxon>Acidobacteriaceae</taxon>
        <taxon>Granulicella</taxon>
    </lineage>
</organism>
<dbReference type="Proteomes" id="UP000540989">
    <property type="component" value="Unassembled WGS sequence"/>
</dbReference>
<name>A0A7W8E758_9BACT</name>
<reference evidence="3 4" key="1">
    <citation type="submission" date="2020-08" db="EMBL/GenBank/DDBJ databases">
        <title>Genomic Encyclopedia of Type Strains, Phase IV (KMG-V): Genome sequencing to study the core and pangenomes of soil and plant-associated prokaryotes.</title>
        <authorList>
            <person name="Whitman W."/>
        </authorList>
    </citation>
    <scope>NUCLEOTIDE SEQUENCE [LARGE SCALE GENOMIC DNA]</scope>
    <source>
        <strain evidence="3 4">M8UP14</strain>
    </source>
</reference>
<dbReference type="GO" id="GO:0016853">
    <property type="term" value="F:isomerase activity"/>
    <property type="evidence" value="ECO:0007669"/>
    <property type="project" value="UniProtKB-KW"/>
</dbReference>
<comment type="caution">
    <text evidence="3">The sequence shown here is derived from an EMBL/GenBank/DDBJ whole genome shotgun (WGS) entry which is preliminary data.</text>
</comment>